<dbReference type="EMBL" id="KL215031">
    <property type="protein sequence ID" value="KFV63028.1"/>
    <property type="molecule type" value="Genomic_DNA"/>
</dbReference>
<proteinExistence type="predicted"/>
<dbReference type="AlphaFoldDB" id="A0A093G1N7"/>
<reference evidence="1 2" key="1">
    <citation type="submission" date="2014-04" db="EMBL/GenBank/DDBJ databases">
        <title>Genome evolution of avian class.</title>
        <authorList>
            <person name="Zhang G."/>
            <person name="Li C."/>
        </authorList>
    </citation>
    <scope>NUCLEOTIDE SEQUENCE [LARGE SCALE GENOMIC DNA]</scope>
    <source>
        <strain evidence="1">BGI_N307</strain>
    </source>
</reference>
<keyword evidence="2" id="KW-1185">Reference proteome</keyword>
<evidence type="ECO:0000313" key="1">
    <source>
        <dbReference type="EMBL" id="KFV63028.1"/>
    </source>
</evidence>
<sequence length="84" mass="9092">MEENVLEEAISIPTADPELVNALEWKDGIGTLPGSDLQFYLNEFGLLEVITEEEAEAIRTLSTFSINAQSESFAPAAATTSSAW</sequence>
<dbReference type="STRING" id="118200.A0A093G1N7"/>
<feature type="non-terminal residue" evidence="1">
    <location>
        <position position="84"/>
    </location>
</feature>
<name>A0A093G1N7_DRYPU</name>
<organism evidence="1 2">
    <name type="scientific">Dryobates pubescens</name>
    <name type="common">Downy woodpecker</name>
    <name type="synonym">Picoides pubescens</name>
    <dbReference type="NCBI Taxonomy" id="118200"/>
    <lineage>
        <taxon>Eukaryota</taxon>
        <taxon>Metazoa</taxon>
        <taxon>Chordata</taxon>
        <taxon>Craniata</taxon>
        <taxon>Vertebrata</taxon>
        <taxon>Euteleostomi</taxon>
        <taxon>Archelosauria</taxon>
        <taxon>Archosauria</taxon>
        <taxon>Dinosauria</taxon>
        <taxon>Saurischia</taxon>
        <taxon>Theropoda</taxon>
        <taxon>Coelurosauria</taxon>
        <taxon>Aves</taxon>
        <taxon>Neognathae</taxon>
        <taxon>Neoaves</taxon>
        <taxon>Telluraves</taxon>
        <taxon>Coraciimorphae</taxon>
        <taxon>Piciformes</taxon>
        <taxon>Picidae</taxon>
        <taxon>Dryobates</taxon>
    </lineage>
</organism>
<protein>
    <submittedName>
        <fullName evidence="1">Lethal(3)malignant brain tumor-like 3</fullName>
    </submittedName>
</protein>
<gene>
    <name evidence="1" type="ORF">N307_02083</name>
</gene>
<dbReference type="Proteomes" id="UP000053875">
    <property type="component" value="Unassembled WGS sequence"/>
</dbReference>
<evidence type="ECO:0000313" key="2">
    <source>
        <dbReference type="Proteomes" id="UP000053875"/>
    </source>
</evidence>
<accession>A0A093G1N7</accession>